<reference evidence="1 2" key="1">
    <citation type="submission" date="2022-06" db="EMBL/GenBank/DDBJ databases">
        <title>Isolation of gut microbiota from human fecal samples.</title>
        <authorList>
            <person name="Pamer E.G."/>
            <person name="Barat B."/>
            <person name="Waligurski E."/>
            <person name="Medina S."/>
            <person name="Paddock L."/>
            <person name="Mostad J."/>
        </authorList>
    </citation>
    <scope>NUCLEOTIDE SEQUENCE [LARGE SCALE GENOMIC DNA]</scope>
    <source>
        <strain evidence="1 2">SL.3.17</strain>
    </source>
</reference>
<name>A0ABT1RPR2_9FIRM</name>
<organism evidence="1 2">
    <name type="scientific">Anaerovorax odorimutans</name>
    <dbReference type="NCBI Taxonomy" id="109327"/>
    <lineage>
        <taxon>Bacteria</taxon>
        <taxon>Bacillati</taxon>
        <taxon>Bacillota</taxon>
        <taxon>Clostridia</taxon>
        <taxon>Peptostreptococcales</taxon>
        <taxon>Anaerovoracaceae</taxon>
        <taxon>Anaerovorax</taxon>
    </lineage>
</organism>
<comment type="caution">
    <text evidence="1">The sequence shown here is derived from an EMBL/GenBank/DDBJ whole genome shotgun (WGS) entry which is preliminary data.</text>
</comment>
<proteinExistence type="predicted"/>
<dbReference type="RefSeq" id="WP_256132346.1">
    <property type="nucleotide sequence ID" value="NZ_JANFXK010000010.1"/>
</dbReference>
<gene>
    <name evidence="1" type="ORF">NE619_10500</name>
</gene>
<dbReference type="Proteomes" id="UP001524502">
    <property type="component" value="Unassembled WGS sequence"/>
</dbReference>
<evidence type="ECO:0000313" key="2">
    <source>
        <dbReference type="Proteomes" id="UP001524502"/>
    </source>
</evidence>
<accession>A0ABT1RPR2</accession>
<sequence length="111" mass="12115">MSSGIEKLNMILQAALGCIKKVDSFLQVRTVQGNTMSLTAGYDGVTYGTAPTISGYKPLMATIRGAGATDICWIDCFFTSEYTIQMRLKNTTTTARNNFTPTVIVLYIKVT</sequence>
<keyword evidence="2" id="KW-1185">Reference proteome</keyword>
<protein>
    <submittedName>
        <fullName evidence="1">Uncharacterized protein</fullName>
    </submittedName>
</protein>
<dbReference type="PROSITE" id="PS51257">
    <property type="entry name" value="PROKAR_LIPOPROTEIN"/>
    <property type="match status" value="1"/>
</dbReference>
<dbReference type="EMBL" id="JANFXK010000010">
    <property type="protein sequence ID" value="MCQ4637156.1"/>
    <property type="molecule type" value="Genomic_DNA"/>
</dbReference>
<evidence type="ECO:0000313" key="1">
    <source>
        <dbReference type="EMBL" id="MCQ4637156.1"/>
    </source>
</evidence>